<keyword evidence="3" id="KW-0583">PHB biosynthesis</keyword>
<dbReference type="InterPro" id="IPR020613">
    <property type="entry name" value="Thiolase_CS"/>
</dbReference>
<feature type="active site" description="Proton acceptor" evidence="6">
    <location>
        <position position="381"/>
    </location>
</feature>
<dbReference type="PANTHER" id="PTHR18919:SF107">
    <property type="entry name" value="ACETYL-COA ACETYLTRANSFERASE, CYTOSOLIC"/>
    <property type="match status" value="1"/>
</dbReference>
<dbReference type="Proteomes" id="UP000319148">
    <property type="component" value="Unassembled WGS sequence"/>
</dbReference>
<evidence type="ECO:0000256" key="3">
    <source>
        <dbReference type="ARBA" id="ARBA00022752"/>
    </source>
</evidence>
<dbReference type="RefSeq" id="WP_139941236.1">
    <property type="nucleotide sequence ID" value="NZ_JBHSYP010000002.1"/>
</dbReference>
<name>A0A501PG47_9PROT</name>
<dbReference type="SUPFAM" id="SSF53901">
    <property type="entry name" value="Thiolase-like"/>
    <property type="match status" value="2"/>
</dbReference>
<dbReference type="PANTHER" id="PTHR18919">
    <property type="entry name" value="ACETYL-COA C-ACYLTRANSFERASE"/>
    <property type="match status" value="1"/>
</dbReference>
<dbReference type="NCBIfam" id="NF006552">
    <property type="entry name" value="PRK09051.1"/>
    <property type="match status" value="1"/>
</dbReference>
<dbReference type="PROSITE" id="PS00737">
    <property type="entry name" value="THIOLASE_2"/>
    <property type="match status" value="1"/>
</dbReference>
<dbReference type="InterPro" id="IPR002155">
    <property type="entry name" value="Thiolase"/>
</dbReference>
<evidence type="ECO:0000259" key="8">
    <source>
        <dbReference type="Pfam" id="PF00108"/>
    </source>
</evidence>
<dbReference type="Pfam" id="PF02803">
    <property type="entry name" value="Thiolase_C"/>
    <property type="match status" value="1"/>
</dbReference>
<dbReference type="InterPro" id="IPR020617">
    <property type="entry name" value="Thiolase_C"/>
</dbReference>
<feature type="domain" description="Thiolase N-terminal" evidence="8">
    <location>
        <begin position="7"/>
        <end position="263"/>
    </location>
</feature>
<comment type="caution">
    <text evidence="10">The sequence shown here is derived from an EMBL/GenBank/DDBJ whole genome shotgun (WGS) entry which is preliminary data.</text>
</comment>
<feature type="active site" description="Proton acceptor" evidence="6">
    <location>
        <position position="351"/>
    </location>
</feature>
<evidence type="ECO:0000256" key="7">
    <source>
        <dbReference type="RuleBase" id="RU003557"/>
    </source>
</evidence>
<feature type="domain" description="Thiolase C-terminal" evidence="9">
    <location>
        <begin position="274"/>
        <end position="394"/>
    </location>
</feature>
<dbReference type="EC" id="2.3.1.16" evidence="10"/>
<dbReference type="InterPro" id="IPR020615">
    <property type="entry name" value="Thiolase_acyl_enz_int_AS"/>
</dbReference>
<dbReference type="AlphaFoldDB" id="A0A501PG47"/>
<evidence type="ECO:0000313" key="11">
    <source>
        <dbReference type="Proteomes" id="UP000319148"/>
    </source>
</evidence>
<dbReference type="PROSITE" id="PS00099">
    <property type="entry name" value="THIOLASE_3"/>
    <property type="match status" value="1"/>
</dbReference>
<dbReference type="GO" id="GO:0006635">
    <property type="term" value="P:fatty acid beta-oxidation"/>
    <property type="evidence" value="ECO:0007669"/>
    <property type="project" value="TreeGrafter"/>
</dbReference>
<dbReference type="FunFam" id="3.40.47.10:FF:000010">
    <property type="entry name" value="Acetyl-CoA acetyltransferase (Thiolase)"/>
    <property type="match status" value="1"/>
</dbReference>
<evidence type="ECO:0000256" key="4">
    <source>
        <dbReference type="ARBA" id="ARBA00023315"/>
    </source>
</evidence>
<dbReference type="Pfam" id="PF00108">
    <property type="entry name" value="Thiolase_N"/>
    <property type="match status" value="1"/>
</dbReference>
<keyword evidence="2 7" id="KW-0808">Transferase</keyword>
<dbReference type="CDD" id="cd00751">
    <property type="entry name" value="thiolase"/>
    <property type="match status" value="1"/>
</dbReference>
<comment type="similarity">
    <text evidence="1 7">Belongs to the thiolase-like superfamily. Thiolase family.</text>
</comment>
<protein>
    <submittedName>
        <fullName evidence="10">Acetyl-CoA C-acyltransferase</fullName>
        <ecNumber evidence="10">2.3.1.16</ecNumber>
    </submittedName>
</protein>
<dbReference type="NCBIfam" id="TIGR01930">
    <property type="entry name" value="AcCoA-C-Actrans"/>
    <property type="match status" value="1"/>
</dbReference>
<dbReference type="InterPro" id="IPR020610">
    <property type="entry name" value="Thiolase_AS"/>
</dbReference>
<accession>A0A501PG47</accession>
<evidence type="ECO:0000313" key="10">
    <source>
        <dbReference type="EMBL" id="TPD59017.1"/>
    </source>
</evidence>
<keyword evidence="4 7" id="KW-0012">Acyltransferase</keyword>
<evidence type="ECO:0000259" key="9">
    <source>
        <dbReference type="Pfam" id="PF02803"/>
    </source>
</evidence>
<comment type="pathway">
    <text evidence="5">Metabolic intermediate biosynthesis; (R)-mevalonate biosynthesis; (R)-mevalonate from acetyl-CoA: step 1/3.</text>
</comment>
<proteinExistence type="inferred from homology"/>
<dbReference type="PIRSF" id="PIRSF000429">
    <property type="entry name" value="Ac-CoA_Ac_transf"/>
    <property type="match status" value="1"/>
</dbReference>
<dbReference type="PROSITE" id="PS00098">
    <property type="entry name" value="THIOLASE_1"/>
    <property type="match status" value="1"/>
</dbReference>
<feature type="active site" description="Acyl-thioester intermediate" evidence="6">
    <location>
        <position position="92"/>
    </location>
</feature>
<dbReference type="InterPro" id="IPR020616">
    <property type="entry name" value="Thiolase_N"/>
</dbReference>
<evidence type="ECO:0000256" key="5">
    <source>
        <dbReference type="ARBA" id="ARBA00037924"/>
    </source>
</evidence>
<dbReference type="GO" id="GO:0003985">
    <property type="term" value="F:acetyl-CoA C-acetyltransferase activity"/>
    <property type="evidence" value="ECO:0007669"/>
    <property type="project" value="TreeGrafter"/>
</dbReference>
<dbReference type="InterPro" id="IPR016039">
    <property type="entry name" value="Thiolase-like"/>
</dbReference>
<dbReference type="EMBL" id="VFIY01000015">
    <property type="protein sequence ID" value="TPD59017.1"/>
    <property type="molecule type" value="Genomic_DNA"/>
</dbReference>
<dbReference type="GO" id="GO:0042619">
    <property type="term" value="P:poly-hydroxybutyrate biosynthetic process"/>
    <property type="evidence" value="ECO:0007669"/>
    <property type="project" value="UniProtKB-KW"/>
</dbReference>
<keyword evidence="11" id="KW-1185">Reference proteome</keyword>
<evidence type="ECO:0000256" key="6">
    <source>
        <dbReference type="PIRSR" id="PIRSR000429-1"/>
    </source>
</evidence>
<dbReference type="OrthoDB" id="9764638at2"/>
<organism evidence="10 11">
    <name type="scientific">Emcibacter nanhaiensis</name>
    <dbReference type="NCBI Taxonomy" id="1505037"/>
    <lineage>
        <taxon>Bacteria</taxon>
        <taxon>Pseudomonadati</taxon>
        <taxon>Pseudomonadota</taxon>
        <taxon>Alphaproteobacteria</taxon>
        <taxon>Emcibacterales</taxon>
        <taxon>Emcibacteraceae</taxon>
        <taxon>Emcibacter</taxon>
    </lineage>
</organism>
<sequence>MSEINNVVILSATRTAIGSFGGSLKSLNSAQLGTIAAKEAIARAGVDAATIQSSIVGNVIRNSPKDSYLSRVIGVNAGLPVTSHAVTVNRLCGSGLEAIVQAAQQIQLGEIDTALAGGAESMSNSSYSLDSNRWGQRMGNSTIVDDLTTTLLDPWDNYHMGITAENVAEKYGISREDQDVFSAESHRRAAAAIAAGHFKEQIVPVELKSRKGVTLFDTDEHVRADTTAESLAGLKPFFKKDGTVTAASSSGINDGASMVVLMDGAKAEAEGRSPIGRLVGFAHAGVDPSLMGEGPIPAVRRVFERTGLGLDDIDVIESNEAFAAQALAVSQELGLPADKVNPNGGAVAMGHPVGATGAILTTKTLYELKRIGGRYGLVTMCIGGGQGIAAIFERL</sequence>
<evidence type="ECO:0000256" key="2">
    <source>
        <dbReference type="ARBA" id="ARBA00022679"/>
    </source>
</evidence>
<reference evidence="11" key="1">
    <citation type="submission" date="2019-06" db="EMBL/GenBank/DDBJ databases">
        <title>The complete genome of Emcibacter congregatus ZYLT.</title>
        <authorList>
            <person name="Zhao Z."/>
        </authorList>
    </citation>
    <scope>NUCLEOTIDE SEQUENCE [LARGE SCALE GENOMIC DNA]</scope>
    <source>
        <strain evidence="11">MCCC 1A06723</strain>
    </source>
</reference>
<gene>
    <name evidence="10" type="ORF">FIV46_12330</name>
</gene>
<evidence type="ECO:0000256" key="1">
    <source>
        <dbReference type="ARBA" id="ARBA00010982"/>
    </source>
</evidence>
<dbReference type="Gene3D" id="3.40.47.10">
    <property type="match status" value="2"/>
</dbReference>